<dbReference type="EMBL" id="JACCBN010000001">
    <property type="protein sequence ID" value="NYD39604.1"/>
    <property type="molecule type" value="Genomic_DNA"/>
</dbReference>
<dbReference type="RefSeq" id="WP_179796903.1">
    <property type="nucleotide sequence ID" value="NZ_BAABHP010000023.1"/>
</dbReference>
<keyword evidence="2" id="KW-1185">Reference proteome</keyword>
<accession>A0A7Y9E1P0</accession>
<dbReference type="Gene3D" id="3.40.30.10">
    <property type="entry name" value="Glutaredoxin"/>
    <property type="match status" value="1"/>
</dbReference>
<reference evidence="1 2" key="1">
    <citation type="submission" date="2020-07" db="EMBL/GenBank/DDBJ databases">
        <title>Sequencing the genomes of 1000 actinobacteria strains.</title>
        <authorList>
            <person name="Klenk H.-P."/>
        </authorList>
    </citation>
    <scope>NUCLEOTIDE SEQUENCE [LARGE SCALE GENOMIC DNA]</scope>
    <source>
        <strain evidence="1 2">DSM 45772</strain>
    </source>
</reference>
<dbReference type="AlphaFoldDB" id="A0A7Y9E1P0"/>
<dbReference type="Pfam" id="PF22234">
    <property type="entry name" value="Rv2466c-like"/>
    <property type="match status" value="1"/>
</dbReference>
<gene>
    <name evidence="1" type="ORF">BJ983_005706</name>
</gene>
<dbReference type="InterPro" id="IPR053977">
    <property type="entry name" value="Rv2466c-like"/>
</dbReference>
<dbReference type="CDD" id="cd02972">
    <property type="entry name" value="DsbA_family"/>
    <property type="match status" value="1"/>
</dbReference>
<dbReference type="GO" id="GO:0016853">
    <property type="term" value="F:isomerase activity"/>
    <property type="evidence" value="ECO:0007669"/>
    <property type="project" value="UniProtKB-KW"/>
</dbReference>
<dbReference type="InterPro" id="IPR036249">
    <property type="entry name" value="Thioredoxin-like_sf"/>
</dbReference>
<proteinExistence type="predicted"/>
<protein>
    <submittedName>
        <fullName evidence="1">2-hydroxychromene-2-carboxylate isomerase</fullName>
    </submittedName>
</protein>
<evidence type="ECO:0000313" key="2">
    <source>
        <dbReference type="Proteomes" id="UP000535890"/>
    </source>
</evidence>
<comment type="caution">
    <text evidence="1">The sequence shown here is derived from an EMBL/GenBank/DDBJ whole genome shotgun (WGS) entry which is preliminary data.</text>
</comment>
<sequence length="224" mass="24426">MPDLEFFFDPLCPSCWVTSRWVVEVQSQRALRVEWRPMSLALMDRGAFPGEQRSREAWSRGLEMLRVVHAAREAHGSEVVGDLYTALGELVWDAAPAGDTVDAVVHEMARVRDLTPALRECGLPVALAAAASDATRDGALRDETAEAVERSGGFGTPVLSFDGKTALVGPVIEEPPSGEDAEDLYDAVERLGRWPAFAELRRPTRSFPVTRLSSGLPRPGTGVR</sequence>
<keyword evidence="1" id="KW-0413">Isomerase</keyword>
<evidence type="ECO:0000313" key="1">
    <source>
        <dbReference type="EMBL" id="NYD39604.1"/>
    </source>
</evidence>
<name>A0A7Y9E1P0_9PSEU</name>
<dbReference type="SUPFAM" id="SSF52833">
    <property type="entry name" value="Thioredoxin-like"/>
    <property type="match status" value="1"/>
</dbReference>
<dbReference type="Proteomes" id="UP000535890">
    <property type="component" value="Unassembled WGS sequence"/>
</dbReference>
<organism evidence="1 2">
    <name type="scientific">Actinomycetospora corticicola</name>
    <dbReference type="NCBI Taxonomy" id="663602"/>
    <lineage>
        <taxon>Bacteria</taxon>
        <taxon>Bacillati</taxon>
        <taxon>Actinomycetota</taxon>
        <taxon>Actinomycetes</taxon>
        <taxon>Pseudonocardiales</taxon>
        <taxon>Pseudonocardiaceae</taxon>
        <taxon>Actinomycetospora</taxon>
    </lineage>
</organism>